<reference evidence="3 4" key="1">
    <citation type="submission" date="2018-06" db="EMBL/GenBank/DDBJ databases">
        <title>Comparative genomics of downy mildews reveals potential adaptations to biotrophy.</title>
        <authorList>
            <person name="Fletcher K."/>
            <person name="Klosterman S.J."/>
            <person name="Derevnina L."/>
            <person name="Martin F."/>
            <person name="Koike S."/>
            <person name="Reyes Chin-Wo S."/>
            <person name="Mou B."/>
            <person name="Michelmore R."/>
        </authorList>
    </citation>
    <scope>NUCLEOTIDE SEQUENCE [LARGE SCALE GENOMIC DNA]</scope>
    <source>
        <strain evidence="3 4">R14</strain>
    </source>
</reference>
<gene>
    <name evidence="3" type="ORF">DD238_002692</name>
</gene>
<comment type="caution">
    <text evidence="3">The sequence shown here is derived from an EMBL/GenBank/DDBJ whole genome shotgun (WGS) entry which is preliminary data.</text>
</comment>
<sequence length="251" mass="29179">MDGAWPLQRERFGSFVETISTYDALCEQENLALRAQVHDLTELLAAFDLCELQNPHLIAVRDRAFQRDFIPDEELLRVCCMERQLQQESIQHALEDELAEQDMANCPHGQSSEVSECLENHSSIVEEIDGLQQRIELLEQEVTILHLRQELSEETTSRSQWRVATVDGDQASQDQDTKKDQEQRDRHVSEEQWEETTRTIQEQKERIVELEKALAMESDKNAAMQQQIHRYRQVESILLEFSRCHSSASSL</sequence>
<proteinExistence type="predicted"/>
<dbReference type="VEuPathDB" id="FungiDB:DD237_001094"/>
<protein>
    <submittedName>
        <fullName evidence="3">Uncharacterized protein</fullName>
    </submittedName>
</protein>
<keyword evidence="4" id="KW-1185">Reference proteome</keyword>
<evidence type="ECO:0000256" key="1">
    <source>
        <dbReference type="SAM" id="Coils"/>
    </source>
</evidence>
<organism evidence="3 4">
    <name type="scientific">Peronospora effusa</name>
    <dbReference type="NCBI Taxonomy" id="542832"/>
    <lineage>
        <taxon>Eukaryota</taxon>
        <taxon>Sar</taxon>
        <taxon>Stramenopiles</taxon>
        <taxon>Oomycota</taxon>
        <taxon>Peronosporomycetes</taxon>
        <taxon>Peronosporales</taxon>
        <taxon>Peronosporaceae</taxon>
        <taxon>Peronospora</taxon>
    </lineage>
</organism>
<evidence type="ECO:0000313" key="4">
    <source>
        <dbReference type="Proteomes" id="UP000282087"/>
    </source>
</evidence>
<feature type="compositionally biased region" description="Basic and acidic residues" evidence="2">
    <location>
        <begin position="175"/>
        <end position="199"/>
    </location>
</feature>
<feature type="region of interest" description="Disordered" evidence="2">
    <location>
        <begin position="158"/>
        <end position="199"/>
    </location>
</feature>
<dbReference type="EMBL" id="QLLG01000213">
    <property type="protein sequence ID" value="RMX66166.1"/>
    <property type="molecule type" value="Genomic_DNA"/>
</dbReference>
<evidence type="ECO:0000256" key="2">
    <source>
        <dbReference type="SAM" id="MobiDB-lite"/>
    </source>
</evidence>
<keyword evidence="1" id="KW-0175">Coiled coil</keyword>
<name>A0A3M6VL01_9STRA</name>
<accession>A0A3M6VL01</accession>
<dbReference type="AlphaFoldDB" id="A0A3M6VL01"/>
<evidence type="ECO:0000313" key="3">
    <source>
        <dbReference type="EMBL" id="RMX66166.1"/>
    </source>
</evidence>
<feature type="coiled-coil region" evidence="1">
    <location>
        <begin position="121"/>
        <end position="148"/>
    </location>
</feature>
<dbReference type="Proteomes" id="UP000282087">
    <property type="component" value="Unassembled WGS sequence"/>
</dbReference>